<keyword evidence="3" id="KW-1185">Reference proteome</keyword>
<reference evidence="2" key="1">
    <citation type="submission" date="2021-10" db="EMBL/GenBank/DDBJ databases">
        <title>Tropical sea cucumber genome reveals ecological adaptation and Cuvierian tubules defense mechanism.</title>
        <authorList>
            <person name="Chen T."/>
        </authorList>
    </citation>
    <scope>NUCLEOTIDE SEQUENCE</scope>
    <source>
        <strain evidence="2">Nanhai2018</strain>
        <tissue evidence="2">Muscle</tissue>
    </source>
</reference>
<dbReference type="SUPFAM" id="SSF56219">
    <property type="entry name" value="DNase I-like"/>
    <property type="match status" value="1"/>
</dbReference>
<dbReference type="Proteomes" id="UP001152320">
    <property type="component" value="Chromosome 4"/>
</dbReference>
<dbReference type="OrthoDB" id="8964826at2759"/>
<evidence type="ECO:0008006" key="4">
    <source>
        <dbReference type="Google" id="ProtNLM"/>
    </source>
</evidence>
<sequence>MLCGKLLFIIICVFMFPACLALYTNNDFEQADRRETCSRIHYTSAELRAIGTNAVCCAPLVNMSLPKAMRRRKRGKPGGVRRRNRNRKSRPYLPHIIMGNVQSLVNKIDELSANTRFLSDFRNANIMSFTETWLTNNHFDAPFELDGFKLIRGDRSLEDTGKKSGGGVCVYVHHRWCHPSNVFIKKFSCTPNLEMLTVSIRPYYLPREFSHILHCTFYIPNQHAAQAGNEELSVAIHELQVESPDAFFIVNGDFNHGALMNTGSQFYQHVKSFTRGSAILDLCYTNVKEAYTDTPLNGLGQSDHNLILLLPKYKPIVQRIKPRKIKI</sequence>
<evidence type="ECO:0000256" key="1">
    <source>
        <dbReference type="SAM" id="SignalP"/>
    </source>
</evidence>
<dbReference type="Gene3D" id="3.60.10.10">
    <property type="entry name" value="Endonuclease/exonuclease/phosphatase"/>
    <property type="match status" value="1"/>
</dbReference>
<dbReference type="InterPro" id="IPR036691">
    <property type="entry name" value="Endo/exonu/phosph_ase_sf"/>
</dbReference>
<gene>
    <name evidence="2" type="ORF">HOLleu_09487</name>
</gene>
<comment type="caution">
    <text evidence="2">The sequence shown here is derived from an EMBL/GenBank/DDBJ whole genome shotgun (WGS) entry which is preliminary data.</text>
</comment>
<evidence type="ECO:0000313" key="3">
    <source>
        <dbReference type="Proteomes" id="UP001152320"/>
    </source>
</evidence>
<organism evidence="2 3">
    <name type="scientific">Holothuria leucospilota</name>
    <name type="common">Black long sea cucumber</name>
    <name type="synonym">Mertensiothuria leucospilota</name>
    <dbReference type="NCBI Taxonomy" id="206669"/>
    <lineage>
        <taxon>Eukaryota</taxon>
        <taxon>Metazoa</taxon>
        <taxon>Echinodermata</taxon>
        <taxon>Eleutherozoa</taxon>
        <taxon>Echinozoa</taxon>
        <taxon>Holothuroidea</taxon>
        <taxon>Aspidochirotacea</taxon>
        <taxon>Aspidochirotida</taxon>
        <taxon>Holothuriidae</taxon>
        <taxon>Holothuria</taxon>
    </lineage>
</organism>
<accession>A0A9Q1CCZ4</accession>
<feature type="signal peptide" evidence="1">
    <location>
        <begin position="1"/>
        <end position="21"/>
    </location>
</feature>
<evidence type="ECO:0000313" key="2">
    <source>
        <dbReference type="EMBL" id="KAJ8042670.1"/>
    </source>
</evidence>
<keyword evidence="1" id="KW-0732">Signal</keyword>
<dbReference type="PANTHER" id="PTHR47510">
    <property type="entry name" value="REVERSE TRANSCRIPTASE DOMAIN-CONTAINING PROTEIN"/>
    <property type="match status" value="1"/>
</dbReference>
<feature type="chain" id="PRO_5040321309" description="Endonuclease/exonuclease/phosphatase domain-containing protein" evidence="1">
    <location>
        <begin position="22"/>
        <end position="327"/>
    </location>
</feature>
<dbReference type="EMBL" id="JAIZAY010000004">
    <property type="protein sequence ID" value="KAJ8042670.1"/>
    <property type="molecule type" value="Genomic_DNA"/>
</dbReference>
<proteinExistence type="predicted"/>
<dbReference type="PANTHER" id="PTHR47510:SF3">
    <property type="entry name" value="ENDO_EXONUCLEASE_PHOSPHATASE DOMAIN-CONTAINING PROTEIN"/>
    <property type="match status" value="1"/>
</dbReference>
<dbReference type="AlphaFoldDB" id="A0A9Q1CCZ4"/>
<name>A0A9Q1CCZ4_HOLLE</name>
<protein>
    <recommendedName>
        <fullName evidence="4">Endonuclease/exonuclease/phosphatase domain-containing protein</fullName>
    </recommendedName>
</protein>